<keyword evidence="4" id="KW-1185">Reference proteome</keyword>
<protein>
    <submittedName>
        <fullName evidence="3">Hydroxypyruvate isomerase</fullName>
    </submittedName>
</protein>
<dbReference type="PATRIC" id="fig|1249552.3.peg.2260"/>
<dbReference type="Gene3D" id="3.20.20.150">
    <property type="entry name" value="Divalent-metal-dependent TIM barrel enzymes"/>
    <property type="match status" value="1"/>
</dbReference>
<dbReference type="PANTHER" id="PTHR43489">
    <property type="entry name" value="ISOMERASE"/>
    <property type="match status" value="1"/>
</dbReference>
<evidence type="ECO:0000313" key="3">
    <source>
        <dbReference type="EMBL" id="ALO46882.1"/>
    </source>
</evidence>
<dbReference type="InterPro" id="IPR050417">
    <property type="entry name" value="Sugar_Epim/Isomerase"/>
</dbReference>
<dbReference type="InterPro" id="IPR006311">
    <property type="entry name" value="TAT_signal"/>
</dbReference>
<accession>A0A0S2KFZ5</accession>
<reference evidence="3 4" key="1">
    <citation type="submission" date="2015-11" db="EMBL/GenBank/DDBJ databases">
        <authorList>
            <person name="Zhang Y."/>
            <person name="Guo Z."/>
        </authorList>
    </citation>
    <scope>NUCLEOTIDE SEQUENCE [LARGE SCALE GENOMIC DNA]</scope>
    <source>
        <strain evidence="3 4">KCTC 32221</strain>
    </source>
</reference>
<dbReference type="PROSITE" id="PS51318">
    <property type="entry name" value="TAT"/>
    <property type="match status" value="1"/>
</dbReference>
<dbReference type="OrthoDB" id="9786584at2"/>
<dbReference type="GO" id="GO:0016853">
    <property type="term" value="F:isomerase activity"/>
    <property type="evidence" value="ECO:0007669"/>
    <property type="project" value="UniProtKB-KW"/>
</dbReference>
<evidence type="ECO:0000259" key="2">
    <source>
        <dbReference type="Pfam" id="PF01261"/>
    </source>
</evidence>
<dbReference type="InterPro" id="IPR013022">
    <property type="entry name" value="Xyl_isomerase-like_TIM-brl"/>
</dbReference>
<proteinExistence type="predicted"/>
<dbReference type="AlphaFoldDB" id="A0A0S2KFZ5"/>
<sequence>MPLSISRRELVKRAIAAGLALAAAGGGAGVLAQTGQSSPNAGRNFQARGNIRHSVAQWTYAFLTLEELCEVVNGIGFAAIDLIGPEQWQILKDHNIDCSMCNGAEISLVEGWNRPDLHSTLIGSYRSHIELMAQAGYSNLICFSGNRDGMDDETGLQNCANGLKQIMSLAERHNITVQMELFNSKIDHPDYMCDSSAWGIELCERIGSPNFRLLYDIYHMQVQEGDIIHTIRNHHQWFGHYHTAGVPGRNEIDDSQELNYPAIMRAIVETGFSGYVAQEFIPRRQTPDGARSDEERIASLAQAVSICDV</sequence>
<evidence type="ECO:0000256" key="1">
    <source>
        <dbReference type="ARBA" id="ARBA00023235"/>
    </source>
</evidence>
<dbReference type="InterPro" id="IPR036237">
    <property type="entry name" value="Xyl_isomerase-like_sf"/>
</dbReference>
<dbReference type="EMBL" id="CP013189">
    <property type="protein sequence ID" value="ALO46882.1"/>
    <property type="molecule type" value="Genomic_DNA"/>
</dbReference>
<evidence type="ECO:0000313" key="4">
    <source>
        <dbReference type="Proteomes" id="UP000065641"/>
    </source>
</evidence>
<dbReference type="SUPFAM" id="SSF51658">
    <property type="entry name" value="Xylose isomerase-like"/>
    <property type="match status" value="1"/>
</dbReference>
<keyword evidence="1 3" id="KW-0413">Isomerase</keyword>
<keyword evidence="3" id="KW-0670">Pyruvate</keyword>
<organism evidence="3 4">
    <name type="scientific">Pseudohongiella spirulinae</name>
    <dbReference type="NCBI Taxonomy" id="1249552"/>
    <lineage>
        <taxon>Bacteria</taxon>
        <taxon>Pseudomonadati</taxon>
        <taxon>Pseudomonadota</taxon>
        <taxon>Gammaproteobacteria</taxon>
        <taxon>Pseudomonadales</taxon>
        <taxon>Pseudohongiellaceae</taxon>
        <taxon>Pseudohongiella</taxon>
    </lineage>
</organism>
<dbReference type="PANTHER" id="PTHR43489:SF3">
    <property type="entry name" value="XYLOSE ISOMERASE DOMAIN PROTEIN TIM BARREL"/>
    <property type="match status" value="1"/>
</dbReference>
<dbReference type="KEGG" id="pspi:PS2015_2247"/>
<feature type="domain" description="Xylose isomerase-like TIM barrel" evidence="2">
    <location>
        <begin position="90"/>
        <end position="291"/>
    </location>
</feature>
<dbReference type="STRING" id="1249552.PS2015_2247"/>
<gene>
    <name evidence="3" type="ORF">PS2015_2247</name>
</gene>
<dbReference type="RefSeq" id="WP_058022331.1">
    <property type="nucleotide sequence ID" value="NZ_CP013189.1"/>
</dbReference>
<dbReference type="Pfam" id="PF01261">
    <property type="entry name" value="AP_endonuc_2"/>
    <property type="match status" value="1"/>
</dbReference>
<name>A0A0S2KFZ5_9GAMM</name>
<dbReference type="Proteomes" id="UP000065641">
    <property type="component" value="Chromosome"/>
</dbReference>